<feature type="compositionally biased region" description="Polar residues" evidence="1">
    <location>
        <begin position="109"/>
        <end position="127"/>
    </location>
</feature>
<dbReference type="InParanoid" id="B8C0V1"/>
<feature type="compositionally biased region" description="Basic and acidic residues" evidence="1">
    <location>
        <begin position="1"/>
        <end position="16"/>
    </location>
</feature>
<reference evidence="2 3" key="2">
    <citation type="journal article" date="2008" name="Nature">
        <title>The Phaeodactylum genome reveals the evolutionary history of diatom genomes.</title>
        <authorList>
            <person name="Bowler C."/>
            <person name="Allen A.E."/>
            <person name="Badger J.H."/>
            <person name="Grimwood J."/>
            <person name="Jabbari K."/>
            <person name="Kuo A."/>
            <person name="Maheswari U."/>
            <person name="Martens C."/>
            <person name="Maumus F."/>
            <person name="Otillar R.P."/>
            <person name="Rayko E."/>
            <person name="Salamov A."/>
            <person name="Vandepoele K."/>
            <person name="Beszteri B."/>
            <person name="Gruber A."/>
            <person name="Heijde M."/>
            <person name="Katinka M."/>
            <person name="Mock T."/>
            <person name="Valentin K."/>
            <person name="Verret F."/>
            <person name="Berges J.A."/>
            <person name="Brownlee C."/>
            <person name="Cadoret J.P."/>
            <person name="Chiovitti A."/>
            <person name="Choi C.J."/>
            <person name="Coesel S."/>
            <person name="De Martino A."/>
            <person name="Detter J.C."/>
            <person name="Durkin C."/>
            <person name="Falciatore A."/>
            <person name="Fournet J."/>
            <person name="Haruta M."/>
            <person name="Huysman M.J."/>
            <person name="Jenkins B.D."/>
            <person name="Jiroutova K."/>
            <person name="Jorgensen R.E."/>
            <person name="Joubert Y."/>
            <person name="Kaplan A."/>
            <person name="Kroger N."/>
            <person name="Kroth P.G."/>
            <person name="La Roche J."/>
            <person name="Lindquist E."/>
            <person name="Lommer M."/>
            <person name="Martin-Jezequel V."/>
            <person name="Lopez P.J."/>
            <person name="Lucas S."/>
            <person name="Mangogna M."/>
            <person name="McGinnis K."/>
            <person name="Medlin L.K."/>
            <person name="Montsant A."/>
            <person name="Oudot-Le Secq M.P."/>
            <person name="Napoli C."/>
            <person name="Obornik M."/>
            <person name="Parker M.S."/>
            <person name="Petit J.L."/>
            <person name="Porcel B.M."/>
            <person name="Poulsen N."/>
            <person name="Robison M."/>
            <person name="Rychlewski L."/>
            <person name="Rynearson T.A."/>
            <person name="Schmutz J."/>
            <person name="Shapiro H."/>
            <person name="Siaut M."/>
            <person name="Stanley M."/>
            <person name="Sussman M.R."/>
            <person name="Taylor A.R."/>
            <person name="Vardi A."/>
            <person name="von Dassow P."/>
            <person name="Vyverman W."/>
            <person name="Willis A."/>
            <person name="Wyrwicz L.S."/>
            <person name="Rokhsar D.S."/>
            <person name="Weissenbach J."/>
            <person name="Armbrust E.V."/>
            <person name="Green B.R."/>
            <person name="Van de Peer Y."/>
            <person name="Grigoriev I.V."/>
        </authorList>
    </citation>
    <scope>NUCLEOTIDE SEQUENCE [LARGE SCALE GENOMIC DNA]</scope>
    <source>
        <strain evidence="2 3">CCMP1335</strain>
    </source>
</reference>
<dbReference type="AlphaFoldDB" id="B8C0V1"/>
<sequence>MQHPSVDEACDKKSEGWMDDPEGQNEVFPNSITPLRDIGSKGGVKKLRARTRIALGYVSGCSEFLNKPDRLERLEQQVFQKKTLESSMKEGEAAEIARNKKVEIAKVLSETSQTESHGQSAQGYSSN</sequence>
<gene>
    <name evidence="2" type="ORF">THAPSDRAFT_4074</name>
</gene>
<organism evidence="2 3">
    <name type="scientific">Thalassiosira pseudonana</name>
    <name type="common">Marine diatom</name>
    <name type="synonym">Cyclotella nana</name>
    <dbReference type="NCBI Taxonomy" id="35128"/>
    <lineage>
        <taxon>Eukaryota</taxon>
        <taxon>Sar</taxon>
        <taxon>Stramenopiles</taxon>
        <taxon>Ochrophyta</taxon>
        <taxon>Bacillariophyta</taxon>
        <taxon>Coscinodiscophyceae</taxon>
        <taxon>Thalassiosirophycidae</taxon>
        <taxon>Thalassiosirales</taxon>
        <taxon>Thalassiosiraceae</taxon>
        <taxon>Thalassiosira</taxon>
    </lineage>
</organism>
<dbReference type="RefSeq" id="XP_002289129.1">
    <property type="nucleotide sequence ID" value="XM_002289093.1"/>
</dbReference>
<dbReference type="HOGENOM" id="CLU_1975006_0_0_1"/>
<dbReference type="Proteomes" id="UP000001449">
    <property type="component" value="Chromosome 4"/>
</dbReference>
<accession>B8C0V1</accession>
<evidence type="ECO:0000313" key="2">
    <source>
        <dbReference type="EMBL" id="EED92666.1"/>
    </source>
</evidence>
<proteinExistence type="predicted"/>
<protein>
    <submittedName>
        <fullName evidence="2">Uncharacterized protein</fullName>
    </submittedName>
</protein>
<name>B8C0V1_THAPS</name>
<dbReference type="PaxDb" id="35128-Thaps4074"/>
<reference evidence="2 3" key="1">
    <citation type="journal article" date="2004" name="Science">
        <title>The genome of the diatom Thalassiosira pseudonana: ecology, evolution, and metabolism.</title>
        <authorList>
            <person name="Armbrust E.V."/>
            <person name="Berges J.A."/>
            <person name="Bowler C."/>
            <person name="Green B.R."/>
            <person name="Martinez D."/>
            <person name="Putnam N.H."/>
            <person name="Zhou S."/>
            <person name="Allen A.E."/>
            <person name="Apt K.E."/>
            <person name="Bechner M."/>
            <person name="Brzezinski M.A."/>
            <person name="Chaal B.K."/>
            <person name="Chiovitti A."/>
            <person name="Davis A.K."/>
            <person name="Demarest M.S."/>
            <person name="Detter J.C."/>
            <person name="Glavina T."/>
            <person name="Goodstein D."/>
            <person name="Hadi M.Z."/>
            <person name="Hellsten U."/>
            <person name="Hildebrand M."/>
            <person name="Jenkins B.D."/>
            <person name="Jurka J."/>
            <person name="Kapitonov V.V."/>
            <person name="Kroger N."/>
            <person name="Lau W.W."/>
            <person name="Lane T.W."/>
            <person name="Larimer F.W."/>
            <person name="Lippmeier J.C."/>
            <person name="Lucas S."/>
            <person name="Medina M."/>
            <person name="Montsant A."/>
            <person name="Obornik M."/>
            <person name="Parker M.S."/>
            <person name="Palenik B."/>
            <person name="Pazour G.J."/>
            <person name="Richardson P.M."/>
            <person name="Rynearson T.A."/>
            <person name="Saito M.A."/>
            <person name="Schwartz D.C."/>
            <person name="Thamatrakoln K."/>
            <person name="Valentin K."/>
            <person name="Vardi A."/>
            <person name="Wilkerson F.P."/>
            <person name="Rokhsar D.S."/>
        </authorList>
    </citation>
    <scope>NUCLEOTIDE SEQUENCE [LARGE SCALE GENOMIC DNA]</scope>
    <source>
        <strain evidence="2 3">CCMP1335</strain>
    </source>
</reference>
<evidence type="ECO:0000313" key="3">
    <source>
        <dbReference type="Proteomes" id="UP000001449"/>
    </source>
</evidence>
<keyword evidence="3" id="KW-1185">Reference proteome</keyword>
<dbReference type="KEGG" id="tps:THAPSDRAFT_4074"/>
<dbReference type="GeneID" id="7446726"/>
<dbReference type="EMBL" id="CM000641">
    <property type="protein sequence ID" value="EED92666.1"/>
    <property type="molecule type" value="Genomic_DNA"/>
</dbReference>
<evidence type="ECO:0000256" key="1">
    <source>
        <dbReference type="SAM" id="MobiDB-lite"/>
    </source>
</evidence>
<feature type="region of interest" description="Disordered" evidence="1">
    <location>
        <begin position="1"/>
        <end position="40"/>
    </location>
</feature>
<feature type="region of interest" description="Disordered" evidence="1">
    <location>
        <begin position="108"/>
        <end position="127"/>
    </location>
</feature>